<reference evidence="1 2" key="1">
    <citation type="submission" date="2016-10" db="EMBL/GenBank/DDBJ databases">
        <authorList>
            <person name="de Groot N.N."/>
        </authorList>
    </citation>
    <scope>NUCLEOTIDE SEQUENCE [LARGE SCALE GENOMIC DNA]</scope>
    <source>
        <strain evidence="1 2">DSM 25584</strain>
    </source>
</reference>
<dbReference type="EMBL" id="FNCE01000024">
    <property type="protein sequence ID" value="SDG56193.1"/>
    <property type="molecule type" value="Genomic_DNA"/>
</dbReference>
<gene>
    <name evidence="1" type="ORF">SAMN05216241_1244</name>
</gene>
<name>A0A1G7V8U9_9PROT</name>
<evidence type="ECO:0000313" key="2">
    <source>
        <dbReference type="Proteomes" id="UP000199415"/>
    </source>
</evidence>
<organism evidence="1 2">
    <name type="scientific">Limimonas halophila</name>
    <dbReference type="NCBI Taxonomy" id="1082479"/>
    <lineage>
        <taxon>Bacteria</taxon>
        <taxon>Pseudomonadati</taxon>
        <taxon>Pseudomonadota</taxon>
        <taxon>Alphaproteobacteria</taxon>
        <taxon>Rhodospirillales</taxon>
        <taxon>Rhodovibrionaceae</taxon>
        <taxon>Limimonas</taxon>
    </lineage>
</organism>
<accession>A0A1G7V8U9</accession>
<protein>
    <submittedName>
        <fullName evidence="1">Uncharacterized protein</fullName>
    </submittedName>
</protein>
<sequence length="59" mass="5914">MDAESIKEAYQEAVDEATGGGVDAGTAHQEGVTAAAMMVSAMDGLEDADARSQVEAVVG</sequence>
<keyword evidence="2" id="KW-1185">Reference proteome</keyword>
<dbReference type="RefSeq" id="WP_090022625.1">
    <property type="nucleotide sequence ID" value="NZ_FNCE01000024.1"/>
</dbReference>
<proteinExistence type="predicted"/>
<dbReference type="Proteomes" id="UP000199415">
    <property type="component" value="Unassembled WGS sequence"/>
</dbReference>
<dbReference type="AlphaFoldDB" id="A0A1G7V8U9"/>
<evidence type="ECO:0000313" key="1">
    <source>
        <dbReference type="EMBL" id="SDG56193.1"/>
    </source>
</evidence>
<dbReference type="OrthoDB" id="7361514at2"/>